<protein>
    <submittedName>
        <fullName evidence="1">Uncharacterized protein</fullName>
    </submittedName>
</protein>
<comment type="caution">
    <text evidence="1">The sequence shown here is derived from an EMBL/GenBank/DDBJ whole genome shotgun (WGS) entry which is preliminary data.</text>
</comment>
<gene>
    <name evidence="1" type="ORF">SDC9_202611</name>
</gene>
<name>A0A645IVQ2_9ZZZZ</name>
<evidence type="ECO:0000313" key="1">
    <source>
        <dbReference type="EMBL" id="MPN54932.1"/>
    </source>
</evidence>
<sequence length="82" mass="8909">MGQPGGKADEVLFGDPDVKGSFGEVFKEAAVSACAHQIGVYDHDLVVFFSERGYVLAGHIPDGNHISEAFRFAHYSLPHFSK</sequence>
<organism evidence="1">
    <name type="scientific">bioreactor metagenome</name>
    <dbReference type="NCBI Taxonomy" id="1076179"/>
    <lineage>
        <taxon>unclassified sequences</taxon>
        <taxon>metagenomes</taxon>
        <taxon>ecological metagenomes</taxon>
    </lineage>
</organism>
<dbReference type="AlphaFoldDB" id="A0A645IVQ2"/>
<proteinExistence type="predicted"/>
<reference evidence="1" key="1">
    <citation type="submission" date="2019-08" db="EMBL/GenBank/DDBJ databases">
        <authorList>
            <person name="Kucharzyk K."/>
            <person name="Murdoch R.W."/>
            <person name="Higgins S."/>
            <person name="Loffler F."/>
        </authorList>
    </citation>
    <scope>NUCLEOTIDE SEQUENCE</scope>
</reference>
<accession>A0A645IVQ2</accession>
<dbReference type="EMBL" id="VSSQ01123649">
    <property type="protein sequence ID" value="MPN54932.1"/>
    <property type="molecule type" value="Genomic_DNA"/>
</dbReference>